<keyword evidence="2" id="KW-1185">Reference proteome</keyword>
<dbReference type="Proteomes" id="UP001328107">
    <property type="component" value="Unassembled WGS sequence"/>
</dbReference>
<reference evidence="2" key="1">
    <citation type="submission" date="2022-10" db="EMBL/GenBank/DDBJ databases">
        <title>Genome assembly of Pristionchus species.</title>
        <authorList>
            <person name="Yoshida K."/>
            <person name="Sommer R.J."/>
        </authorList>
    </citation>
    <scope>NUCLEOTIDE SEQUENCE [LARGE SCALE GENOMIC DNA]</scope>
    <source>
        <strain evidence="2">RS5460</strain>
    </source>
</reference>
<protein>
    <recommendedName>
        <fullName evidence="3">Dehydrogenase</fullName>
    </recommendedName>
</protein>
<dbReference type="Gene3D" id="3.40.50.720">
    <property type="entry name" value="NAD(P)-binding Rossmann-like Domain"/>
    <property type="match status" value="1"/>
</dbReference>
<gene>
    <name evidence="1" type="ORF">PMAYCL1PPCAC_15903</name>
</gene>
<dbReference type="InterPro" id="IPR036291">
    <property type="entry name" value="NAD(P)-bd_dom_sf"/>
</dbReference>
<sequence length="74" mass="8447">YAATAYCEVIRQELNHFGVSVHILEPGFFNTPLIDEEIVQGRIDKVLANTLESVKREYGERFFVEGREKATSTL</sequence>
<accession>A0AAN5CJQ5</accession>
<evidence type="ECO:0000313" key="2">
    <source>
        <dbReference type="Proteomes" id="UP001328107"/>
    </source>
</evidence>
<dbReference type="GO" id="GO:0016491">
    <property type="term" value="F:oxidoreductase activity"/>
    <property type="evidence" value="ECO:0007669"/>
    <property type="project" value="TreeGrafter"/>
</dbReference>
<dbReference type="PANTHER" id="PTHR43313:SF7">
    <property type="entry name" value="17-BETA-HYDROXYSTEROID DEHYDROGENASE TYPE 6"/>
    <property type="match status" value="1"/>
</dbReference>
<dbReference type="PANTHER" id="PTHR43313">
    <property type="entry name" value="SHORT-CHAIN DEHYDROGENASE/REDUCTASE FAMILY 9C"/>
    <property type="match status" value="1"/>
</dbReference>
<organism evidence="1 2">
    <name type="scientific">Pristionchus mayeri</name>
    <dbReference type="NCBI Taxonomy" id="1317129"/>
    <lineage>
        <taxon>Eukaryota</taxon>
        <taxon>Metazoa</taxon>
        <taxon>Ecdysozoa</taxon>
        <taxon>Nematoda</taxon>
        <taxon>Chromadorea</taxon>
        <taxon>Rhabditida</taxon>
        <taxon>Rhabditina</taxon>
        <taxon>Diplogasteromorpha</taxon>
        <taxon>Diplogasteroidea</taxon>
        <taxon>Neodiplogasteridae</taxon>
        <taxon>Pristionchus</taxon>
    </lineage>
</organism>
<dbReference type="EMBL" id="BTRK01000004">
    <property type="protein sequence ID" value="GMR45708.1"/>
    <property type="molecule type" value="Genomic_DNA"/>
</dbReference>
<name>A0AAN5CJQ5_9BILA</name>
<evidence type="ECO:0000313" key="1">
    <source>
        <dbReference type="EMBL" id="GMR45708.1"/>
    </source>
</evidence>
<feature type="non-terminal residue" evidence="1">
    <location>
        <position position="74"/>
    </location>
</feature>
<dbReference type="GO" id="GO:0008202">
    <property type="term" value="P:steroid metabolic process"/>
    <property type="evidence" value="ECO:0007669"/>
    <property type="project" value="TreeGrafter"/>
</dbReference>
<evidence type="ECO:0008006" key="3">
    <source>
        <dbReference type="Google" id="ProtNLM"/>
    </source>
</evidence>
<dbReference type="SUPFAM" id="SSF51735">
    <property type="entry name" value="NAD(P)-binding Rossmann-fold domains"/>
    <property type="match status" value="1"/>
</dbReference>
<comment type="caution">
    <text evidence="1">The sequence shown here is derived from an EMBL/GenBank/DDBJ whole genome shotgun (WGS) entry which is preliminary data.</text>
</comment>
<proteinExistence type="predicted"/>
<feature type="non-terminal residue" evidence="1">
    <location>
        <position position="1"/>
    </location>
</feature>
<dbReference type="AlphaFoldDB" id="A0AAN5CJQ5"/>